<dbReference type="RefSeq" id="XP_024579525.1">
    <property type="nucleotide sequence ID" value="XM_024729116.1"/>
</dbReference>
<dbReference type="OMA" id="RYRSISY"/>
<dbReference type="AlphaFoldDB" id="A0A0P1ANX5"/>
<keyword evidence="2" id="KW-1185">Reference proteome</keyword>
<dbReference type="EMBL" id="CCYD01000653">
    <property type="protein sequence ID" value="CEG43156.1"/>
    <property type="molecule type" value="Genomic_DNA"/>
</dbReference>
<accession>A0A0P1ANX5</accession>
<reference evidence="2" key="1">
    <citation type="submission" date="2014-09" db="EMBL/GenBank/DDBJ databases">
        <authorList>
            <person name="Sharma Rahul"/>
            <person name="Thines Marco"/>
        </authorList>
    </citation>
    <scope>NUCLEOTIDE SEQUENCE [LARGE SCALE GENOMIC DNA]</scope>
</reference>
<dbReference type="Proteomes" id="UP000054928">
    <property type="component" value="Unassembled WGS sequence"/>
</dbReference>
<name>A0A0P1ANX5_PLAHL</name>
<organism evidence="1 2">
    <name type="scientific">Plasmopara halstedii</name>
    <name type="common">Downy mildew of sunflower</name>
    <dbReference type="NCBI Taxonomy" id="4781"/>
    <lineage>
        <taxon>Eukaryota</taxon>
        <taxon>Sar</taxon>
        <taxon>Stramenopiles</taxon>
        <taxon>Oomycota</taxon>
        <taxon>Peronosporomycetes</taxon>
        <taxon>Peronosporales</taxon>
        <taxon>Peronosporaceae</taxon>
        <taxon>Plasmopara</taxon>
    </lineage>
</organism>
<evidence type="ECO:0000313" key="1">
    <source>
        <dbReference type="EMBL" id="CEG43156.1"/>
    </source>
</evidence>
<sequence>MKTSLEQIPVQTSGHAASVCQVRSSINNAFCCPYPSFVTLASQMKMRVCELFWRRVHVHLISLIEVSSPQSKQNSAVLCIQRRRRHGGFGSCVIAISLDRSIHPVRLLPNSIRASRKLMIGIEYGWHPKHLWLRAPNSAVYEQWSTIFQAAFGGNGIEYDDELFEKRSETNSSSILKLATAVGVSSTDRKSHDSYTRYRSISYQSDIPDEEWTVEEKARFEG</sequence>
<evidence type="ECO:0000313" key="2">
    <source>
        <dbReference type="Proteomes" id="UP000054928"/>
    </source>
</evidence>
<proteinExistence type="predicted"/>
<protein>
    <submittedName>
        <fullName evidence="1">Uncharacterized protein</fullName>
    </submittedName>
</protein>
<dbReference type="OrthoDB" id="412814at2759"/>
<dbReference type="GeneID" id="36408425"/>